<dbReference type="InterPro" id="IPR036915">
    <property type="entry name" value="Cyclin-like_sf"/>
</dbReference>
<sequence length="326" mass="38361">MFSTSTQLKYWIFSGTTEINQLRSEINSKFISGQLAQHMGDKKPDSFLTVEEETKIRRHYEYVLKEFCTKFQPPMPRYVLGTAMAYVKRFYLRNSVMDFHPKDVIYTCVYLACKVEEFNISIVQFVSNIKNDAKTATDLILSQELLMMHQLNYHLTVHNPYRPLEGLFIDIKTRCPEISDPESLRPAADEFLDKSLHTDVCMIFAPSQILRSILILIKPYMNGHHRTHYAANKLLATGGKEHLMKTIEHVKRIKYMVKNTEMLDRDEVKQIENKLELCRNQENNPNSEKYRQKQEELLEEEEDRRLKKCSKMAEEELNARRQLIGL</sequence>
<accession>A0AAD9JA23</accession>
<dbReference type="InterPro" id="IPR031658">
    <property type="entry name" value="Cyclin_C_2"/>
</dbReference>
<comment type="function">
    <text evidence="4">Regulates CDK7, the catalytic subunit of the CDK-activating kinase (CAK) enzymatic complex. CAK activates the cyclin-associated kinases CDK1, CDK2, CDK4 and CDK6 by threonine phosphorylation. CAK complexed to the core-TFIIH basal transcription factor activates RNA polymerase II by serine phosphorylation of the repetitive C-terminal domain (CTD) of its large subunit (POLR2A), allowing its escape from the promoter and elongation of the transcripts. Involved in cell cycle control and in RNA transcription by RNA polymerase II. Its expression and activity are constant throughout the cell cycle.</text>
</comment>
<dbReference type="InterPro" id="IPR027081">
    <property type="entry name" value="CyclinH/Ccl1"/>
</dbReference>
<feature type="region of interest" description="Disordered" evidence="7">
    <location>
        <begin position="279"/>
        <end position="299"/>
    </location>
</feature>
<dbReference type="PANTHER" id="PTHR10026">
    <property type="entry name" value="CYCLIN"/>
    <property type="match status" value="1"/>
</dbReference>
<dbReference type="SUPFAM" id="SSF47954">
    <property type="entry name" value="Cyclin-like"/>
    <property type="match status" value="2"/>
</dbReference>
<dbReference type="GO" id="GO:0016538">
    <property type="term" value="F:cyclin-dependent protein serine/threonine kinase regulator activity"/>
    <property type="evidence" value="ECO:0007669"/>
    <property type="project" value="InterPro"/>
</dbReference>
<dbReference type="InterPro" id="IPR006671">
    <property type="entry name" value="Cyclin_N"/>
</dbReference>
<name>A0AAD9JA23_9ANNE</name>
<dbReference type="NCBIfam" id="TIGR00569">
    <property type="entry name" value="ccl1"/>
    <property type="match status" value="1"/>
</dbReference>
<comment type="similarity">
    <text evidence="1">Belongs to the cyclin family. Cyclin C subfamily.</text>
</comment>
<dbReference type="CDD" id="cd20524">
    <property type="entry name" value="CYCLIN_CCNH_rpt1"/>
    <property type="match status" value="1"/>
</dbReference>
<keyword evidence="3 6" id="KW-0195">Cyclin</keyword>
<comment type="caution">
    <text evidence="9">The sequence shown here is derived from an EMBL/GenBank/DDBJ whole genome shotgun (WGS) entry which is preliminary data.</text>
</comment>
<gene>
    <name evidence="9" type="ORF">LSH36_457g02068</name>
</gene>
<evidence type="ECO:0000256" key="4">
    <source>
        <dbReference type="ARBA" id="ARBA00025343"/>
    </source>
</evidence>
<evidence type="ECO:0000259" key="8">
    <source>
        <dbReference type="SMART" id="SM00385"/>
    </source>
</evidence>
<dbReference type="GO" id="GO:0006357">
    <property type="term" value="P:regulation of transcription by RNA polymerase II"/>
    <property type="evidence" value="ECO:0007669"/>
    <property type="project" value="InterPro"/>
</dbReference>
<dbReference type="Proteomes" id="UP001208570">
    <property type="component" value="Unassembled WGS sequence"/>
</dbReference>
<dbReference type="EMBL" id="JAODUP010000457">
    <property type="protein sequence ID" value="KAK2149284.1"/>
    <property type="molecule type" value="Genomic_DNA"/>
</dbReference>
<organism evidence="9 10">
    <name type="scientific">Paralvinella palmiformis</name>
    <dbReference type="NCBI Taxonomy" id="53620"/>
    <lineage>
        <taxon>Eukaryota</taxon>
        <taxon>Metazoa</taxon>
        <taxon>Spiralia</taxon>
        <taxon>Lophotrochozoa</taxon>
        <taxon>Annelida</taxon>
        <taxon>Polychaeta</taxon>
        <taxon>Sedentaria</taxon>
        <taxon>Canalipalpata</taxon>
        <taxon>Terebellida</taxon>
        <taxon>Terebelliformia</taxon>
        <taxon>Alvinellidae</taxon>
        <taxon>Paralvinella</taxon>
    </lineage>
</organism>
<dbReference type="Pfam" id="PF00134">
    <property type="entry name" value="Cyclin_N"/>
    <property type="match status" value="1"/>
</dbReference>
<evidence type="ECO:0000256" key="7">
    <source>
        <dbReference type="SAM" id="MobiDB-lite"/>
    </source>
</evidence>
<dbReference type="GO" id="GO:0070985">
    <property type="term" value="C:transcription factor TFIIK complex"/>
    <property type="evidence" value="ECO:0007669"/>
    <property type="project" value="InterPro"/>
</dbReference>
<dbReference type="AlphaFoldDB" id="A0AAD9JA23"/>
<dbReference type="SMART" id="SM00385">
    <property type="entry name" value="CYCLIN"/>
    <property type="match status" value="1"/>
</dbReference>
<protein>
    <recommendedName>
        <fullName evidence="2">Cyclin-H</fullName>
    </recommendedName>
</protein>
<evidence type="ECO:0000313" key="9">
    <source>
        <dbReference type="EMBL" id="KAK2149284.1"/>
    </source>
</evidence>
<dbReference type="GO" id="GO:0006351">
    <property type="term" value="P:DNA-templated transcription"/>
    <property type="evidence" value="ECO:0007669"/>
    <property type="project" value="InterPro"/>
</dbReference>
<evidence type="ECO:0000256" key="6">
    <source>
        <dbReference type="RuleBase" id="RU000383"/>
    </source>
</evidence>
<comment type="subunit">
    <text evidence="5">Associates primarily with CDK7 and MAT1 to form the CAK complex. CAK can further associate with the core-TFIIH to form the TFIIH basal transcription factor.</text>
</comment>
<evidence type="ECO:0000313" key="10">
    <source>
        <dbReference type="Proteomes" id="UP001208570"/>
    </source>
</evidence>
<dbReference type="InterPro" id="IPR043198">
    <property type="entry name" value="Cyclin/Ssn8"/>
</dbReference>
<feature type="domain" description="Cyclin-like" evidence="8">
    <location>
        <begin position="62"/>
        <end position="149"/>
    </location>
</feature>
<evidence type="ECO:0000256" key="1">
    <source>
        <dbReference type="ARBA" id="ARBA00008638"/>
    </source>
</evidence>
<dbReference type="Pfam" id="PF16899">
    <property type="entry name" value="Cyclin_C_2"/>
    <property type="match status" value="1"/>
</dbReference>
<dbReference type="Gene3D" id="1.10.472.10">
    <property type="entry name" value="Cyclin-like"/>
    <property type="match status" value="1"/>
</dbReference>
<dbReference type="CDD" id="cd20525">
    <property type="entry name" value="CYCLIN_CCNH_rpt2"/>
    <property type="match status" value="1"/>
</dbReference>
<reference evidence="9" key="1">
    <citation type="journal article" date="2023" name="Mol. Biol. Evol.">
        <title>Third-Generation Sequencing Reveals the Adaptive Role of the Epigenome in Three Deep-Sea Polychaetes.</title>
        <authorList>
            <person name="Perez M."/>
            <person name="Aroh O."/>
            <person name="Sun Y."/>
            <person name="Lan Y."/>
            <person name="Juniper S.K."/>
            <person name="Young C.R."/>
            <person name="Angers B."/>
            <person name="Qian P.Y."/>
        </authorList>
    </citation>
    <scope>NUCLEOTIDE SEQUENCE</scope>
    <source>
        <strain evidence="9">P08H-3</strain>
    </source>
</reference>
<dbReference type="InterPro" id="IPR013763">
    <property type="entry name" value="Cyclin-like_dom"/>
</dbReference>
<proteinExistence type="inferred from homology"/>
<evidence type="ECO:0000256" key="2">
    <source>
        <dbReference type="ARBA" id="ARBA00019496"/>
    </source>
</evidence>
<keyword evidence="10" id="KW-1185">Reference proteome</keyword>
<evidence type="ECO:0000256" key="5">
    <source>
        <dbReference type="ARBA" id="ARBA00026042"/>
    </source>
</evidence>
<evidence type="ECO:0000256" key="3">
    <source>
        <dbReference type="ARBA" id="ARBA00023127"/>
    </source>
</evidence>